<dbReference type="GO" id="GO:0004867">
    <property type="term" value="F:serine-type endopeptidase inhibitor activity"/>
    <property type="evidence" value="ECO:0007669"/>
    <property type="project" value="InterPro"/>
</dbReference>
<dbReference type="InterPro" id="IPR002223">
    <property type="entry name" value="Kunitz_BPTI"/>
</dbReference>
<dbReference type="OrthoDB" id="459223at2"/>
<dbReference type="InterPro" id="IPR036880">
    <property type="entry name" value="Kunitz_BPTI_sf"/>
</dbReference>
<dbReference type="Pfam" id="PF00014">
    <property type="entry name" value="Kunitz_BPTI"/>
    <property type="match status" value="1"/>
</dbReference>
<accession>A0A344TSY0</accession>
<evidence type="ECO:0000313" key="3">
    <source>
        <dbReference type="EMBL" id="AXE21751.1"/>
    </source>
</evidence>
<organism evidence="3 4">
    <name type="scientific">Runella rosea</name>
    <dbReference type="NCBI Taxonomy" id="2259595"/>
    <lineage>
        <taxon>Bacteria</taxon>
        <taxon>Pseudomonadati</taxon>
        <taxon>Bacteroidota</taxon>
        <taxon>Cytophagia</taxon>
        <taxon>Cytophagales</taxon>
        <taxon>Spirosomataceae</taxon>
        <taxon>Runella</taxon>
    </lineage>
</organism>
<protein>
    <submittedName>
        <fullName evidence="3">Proteinase inhibitor I4 serpin</fullName>
    </submittedName>
</protein>
<name>A0A344TSY0_9BACT</name>
<dbReference type="KEGG" id="run:DR864_26455"/>
<dbReference type="AlphaFoldDB" id="A0A344TSY0"/>
<dbReference type="EMBL" id="CP030850">
    <property type="protein sequence ID" value="AXE21751.1"/>
    <property type="molecule type" value="Genomic_DNA"/>
</dbReference>
<feature type="signal peptide" evidence="1">
    <location>
        <begin position="1"/>
        <end position="23"/>
    </location>
</feature>
<reference evidence="3 4" key="1">
    <citation type="submission" date="2018-07" db="EMBL/GenBank/DDBJ databases">
        <title>Genome sequencing of Runella.</title>
        <authorList>
            <person name="Baek M.-G."/>
            <person name="Yi H."/>
        </authorList>
    </citation>
    <scope>NUCLEOTIDE SEQUENCE [LARGE SCALE GENOMIC DNA]</scope>
    <source>
        <strain evidence="3 4">HYN0085</strain>
    </source>
</reference>
<gene>
    <name evidence="3" type="ORF">DR864_26455</name>
</gene>
<keyword evidence="4" id="KW-1185">Reference proteome</keyword>
<dbReference type="PROSITE" id="PS50279">
    <property type="entry name" value="BPTI_KUNITZ_2"/>
    <property type="match status" value="1"/>
</dbReference>
<dbReference type="Proteomes" id="UP000251993">
    <property type="component" value="Chromosome"/>
</dbReference>
<keyword evidence="1" id="KW-0732">Signal</keyword>
<dbReference type="SUPFAM" id="SSF57362">
    <property type="entry name" value="BPTI-like"/>
    <property type="match status" value="1"/>
</dbReference>
<proteinExistence type="predicted"/>
<dbReference type="Gene3D" id="4.10.410.10">
    <property type="entry name" value="Pancreatic trypsin inhibitor Kunitz domain"/>
    <property type="match status" value="1"/>
</dbReference>
<dbReference type="CDD" id="cd00109">
    <property type="entry name" value="Kunitz-type"/>
    <property type="match status" value="1"/>
</dbReference>
<evidence type="ECO:0000256" key="1">
    <source>
        <dbReference type="SAM" id="SignalP"/>
    </source>
</evidence>
<feature type="domain" description="BPTI/Kunitz inhibitor" evidence="2">
    <location>
        <begin position="32"/>
        <end position="78"/>
    </location>
</feature>
<evidence type="ECO:0000313" key="4">
    <source>
        <dbReference type="Proteomes" id="UP000251993"/>
    </source>
</evidence>
<sequence>MKMRSFYSSLLCTATIVCLLSCEGSCPVSPNCSLEPESGACFAAFKRYYYDKKEKKCKEFTWGGCGGVVPFETLEACRDCECRK</sequence>
<dbReference type="SMART" id="SM00131">
    <property type="entry name" value="KU"/>
    <property type="match status" value="1"/>
</dbReference>
<evidence type="ECO:0000259" key="2">
    <source>
        <dbReference type="PROSITE" id="PS50279"/>
    </source>
</evidence>
<feature type="chain" id="PRO_5016608005" evidence="1">
    <location>
        <begin position="24"/>
        <end position="84"/>
    </location>
</feature>